<dbReference type="InterPro" id="IPR031890">
    <property type="entry name" value="Fbxo30/Fbxo40"/>
</dbReference>
<sequence length="200" mass="22936">MDGATGLAPWQDGVLERLGKEVNIAEYNMYLVHNGAMLINFGQLAACTPREKDFVYGNLEPIEVQTVRSFNVPASYRAKRSHLKDPSHKAKTAHQSVDTADLGLSIEDLPKSEEERGMVLLEWKKKTYSHGGSSWKSRKKIWRFSSLFSAVDRWSFSNVPSMSEHLKSCTFYQREERREPVALACLQEVRERHGKLKHKR</sequence>
<dbReference type="Pfam" id="PF15966">
    <property type="entry name" value="F-box_4"/>
    <property type="match status" value="1"/>
</dbReference>
<accession>A0ABU7F5P9</accession>
<name>A0ABU7F5P9_9TELE</name>
<evidence type="ECO:0000259" key="1">
    <source>
        <dbReference type="Pfam" id="PF15966"/>
    </source>
</evidence>
<protein>
    <recommendedName>
        <fullName evidence="1">F-box domain-containing protein</fullName>
    </recommendedName>
</protein>
<gene>
    <name evidence="2" type="ORF">CHARACLAT_020603</name>
</gene>
<evidence type="ECO:0000313" key="3">
    <source>
        <dbReference type="Proteomes" id="UP001352852"/>
    </source>
</evidence>
<dbReference type="PANTHER" id="PTHR15933">
    <property type="entry name" value="PROTEIN CBG16327"/>
    <property type="match status" value="1"/>
</dbReference>
<keyword evidence="3" id="KW-1185">Reference proteome</keyword>
<dbReference type="PANTHER" id="PTHR15933:SF1">
    <property type="entry name" value="F-BOX ONLY PROTEIN 40"/>
    <property type="match status" value="1"/>
</dbReference>
<comment type="caution">
    <text evidence="2">The sequence shown here is derived from an EMBL/GenBank/DDBJ whole genome shotgun (WGS) entry which is preliminary data.</text>
</comment>
<evidence type="ECO:0000313" key="2">
    <source>
        <dbReference type="EMBL" id="MED6294391.1"/>
    </source>
</evidence>
<dbReference type="InterPro" id="IPR001810">
    <property type="entry name" value="F-box_dom"/>
</dbReference>
<dbReference type="Proteomes" id="UP001352852">
    <property type="component" value="Unassembled WGS sequence"/>
</dbReference>
<feature type="domain" description="F-box" evidence="1">
    <location>
        <begin position="114"/>
        <end position="185"/>
    </location>
</feature>
<proteinExistence type="predicted"/>
<dbReference type="EMBL" id="JAHUTJ010075725">
    <property type="protein sequence ID" value="MED6294391.1"/>
    <property type="molecule type" value="Genomic_DNA"/>
</dbReference>
<organism evidence="2 3">
    <name type="scientific">Characodon lateralis</name>
    <dbReference type="NCBI Taxonomy" id="208331"/>
    <lineage>
        <taxon>Eukaryota</taxon>
        <taxon>Metazoa</taxon>
        <taxon>Chordata</taxon>
        <taxon>Craniata</taxon>
        <taxon>Vertebrata</taxon>
        <taxon>Euteleostomi</taxon>
        <taxon>Actinopterygii</taxon>
        <taxon>Neopterygii</taxon>
        <taxon>Teleostei</taxon>
        <taxon>Neoteleostei</taxon>
        <taxon>Acanthomorphata</taxon>
        <taxon>Ovalentaria</taxon>
        <taxon>Atherinomorphae</taxon>
        <taxon>Cyprinodontiformes</taxon>
        <taxon>Goodeidae</taxon>
        <taxon>Characodon</taxon>
    </lineage>
</organism>
<reference evidence="2 3" key="1">
    <citation type="submission" date="2021-06" db="EMBL/GenBank/DDBJ databases">
        <authorList>
            <person name="Palmer J.M."/>
        </authorList>
    </citation>
    <scope>NUCLEOTIDE SEQUENCE [LARGE SCALE GENOMIC DNA]</scope>
    <source>
        <strain evidence="2 3">CL_MEX2019</strain>
        <tissue evidence="2">Muscle</tissue>
    </source>
</reference>